<sequence length="403" mass="46056">MVQEDIVLMKKIGLDSFRFSISWTRVLPKGRVSEGVNELGVKFYNDLINELIKNGIKPFVTLLHFDHPQALQEEYGGFNHRKFVADFAQYADFCFKTFGDRVKYWATMNEPNGWIVTILQPTAAWIENKVGPFEMGHNLILAHAHAVQIYRRKYQATQKGKIGITVNTSWYKPFNATKAQEEAANRALDFVFGWFVDPIMFGEYPKSMRDLLGKKLPEFTADEAKHVKGSADFLGVNYYSASYASYAPFNESNTANYLTYANVTTSTRKDGVPIGTPTVVSWLYLVPKGLEELVIHIKDKYNNPVVYINENGVAEANNASLSVTEAIKDSLRITALDSHLKALLEGIKAGANVKGYYMWSFLDNYEWNSGYTVRFGLVYIDFKHKLQRHLKYSAYWFKKFLSH</sequence>
<dbReference type="FunFam" id="3.20.20.80:FF:000041">
    <property type="entry name" value="Beta-glucosidase 7"/>
    <property type="match status" value="1"/>
</dbReference>
<dbReference type="EMBL" id="AWUE01011993">
    <property type="protein sequence ID" value="OMP10181.1"/>
    <property type="molecule type" value="Genomic_DNA"/>
</dbReference>
<evidence type="ECO:0000256" key="2">
    <source>
        <dbReference type="RuleBase" id="RU003690"/>
    </source>
</evidence>
<name>A0A1R3KSW2_9ROSI</name>
<evidence type="ECO:0000313" key="3">
    <source>
        <dbReference type="EMBL" id="OMP10181.1"/>
    </source>
</evidence>
<reference evidence="4" key="1">
    <citation type="submission" date="2013-09" db="EMBL/GenBank/DDBJ databases">
        <title>Corchorus olitorius genome sequencing.</title>
        <authorList>
            <person name="Alam M."/>
            <person name="Haque M.S."/>
            <person name="Islam M.S."/>
            <person name="Emdad E.M."/>
            <person name="Islam M.M."/>
            <person name="Ahmed B."/>
            <person name="Halim A."/>
            <person name="Hossen Q.M.M."/>
            <person name="Hossain M.Z."/>
            <person name="Ahmed R."/>
            <person name="Khan M.M."/>
            <person name="Islam R."/>
            <person name="Rashid M.M."/>
            <person name="Khan S.A."/>
            <person name="Rahman M.S."/>
            <person name="Alam M."/>
            <person name="Yahiya A.S."/>
            <person name="Khan M.S."/>
            <person name="Azam M.S."/>
            <person name="Haque T."/>
            <person name="Lashkar M.Z.H."/>
            <person name="Akhand A.I."/>
            <person name="Morshed G."/>
            <person name="Roy S."/>
            <person name="Uddin K.S."/>
            <person name="Rabeya T."/>
            <person name="Hossain A.S."/>
            <person name="Chowdhury A."/>
            <person name="Snigdha A.R."/>
            <person name="Mortoza M.S."/>
            <person name="Matin S.A."/>
            <person name="Hoque S.M.E."/>
            <person name="Islam M.K."/>
            <person name="Roy D.K."/>
            <person name="Haider R."/>
            <person name="Moosa M.M."/>
            <person name="Elias S.M."/>
            <person name="Hasan A.M."/>
            <person name="Jahan S."/>
            <person name="Shafiuddin M."/>
            <person name="Mahmood N."/>
            <person name="Shommy N.S."/>
        </authorList>
    </citation>
    <scope>NUCLEOTIDE SEQUENCE [LARGE SCALE GENOMIC DNA]</scope>
    <source>
        <strain evidence="4">cv. O-4</strain>
    </source>
</reference>
<dbReference type="GO" id="GO:0005975">
    <property type="term" value="P:carbohydrate metabolic process"/>
    <property type="evidence" value="ECO:0007669"/>
    <property type="project" value="InterPro"/>
</dbReference>
<dbReference type="Pfam" id="PF00232">
    <property type="entry name" value="Glyco_hydro_1"/>
    <property type="match status" value="1"/>
</dbReference>
<dbReference type="STRING" id="93759.A0A1R3KSW2"/>
<dbReference type="AlphaFoldDB" id="A0A1R3KSW2"/>
<protein>
    <submittedName>
        <fullName evidence="3">Glycoside hydrolase, family 1</fullName>
    </submittedName>
</protein>
<evidence type="ECO:0000256" key="1">
    <source>
        <dbReference type="ARBA" id="ARBA00010838"/>
    </source>
</evidence>
<dbReference type="OrthoDB" id="65569at2759"/>
<dbReference type="SUPFAM" id="SSF51445">
    <property type="entry name" value="(Trans)glycosidases"/>
    <property type="match status" value="1"/>
</dbReference>
<keyword evidence="4" id="KW-1185">Reference proteome</keyword>
<accession>A0A1R3KSW2</accession>
<organism evidence="3 4">
    <name type="scientific">Corchorus olitorius</name>
    <dbReference type="NCBI Taxonomy" id="93759"/>
    <lineage>
        <taxon>Eukaryota</taxon>
        <taxon>Viridiplantae</taxon>
        <taxon>Streptophyta</taxon>
        <taxon>Embryophyta</taxon>
        <taxon>Tracheophyta</taxon>
        <taxon>Spermatophyta</taxon>
        <taxon>Magnoliopsida</taxon>
        <taxon>eudicotyledons</taxon>
        <taxon>Gunneridae</taxon>
        <taxon>Pentapetalae</taxon>
        <taxon>rosids</taxon>
        <taxon>malvids</taxon>
        <taxon>Malvales</taxon>
        <taxon>Malvaceae</taxon>
        <taxon>Grewioideae</taxon>
        <taxon>Apeibeae</taxon>
        <taxon>Corchorus</taxon>
    </lineage>
</organism>
<dbReference type="InterPro" id="IPR001360">
    <property type="entry name" value="Glyco_hydro_1"/>
</dbReference>
<dbReference type="PRINTS" id="PR00131">
    <property type="entry name" value="GLHYDRLASE1"/>
</dbReference>
<keyword evidence="3" id="KW-0378">Hydrolase</keyword>
<proteinExistence type="inferred from homology"/>
<dbReference type="InterPro" id="IPR017853">
    <property type="entry name" value="GH"/>
</dbReference>
<gene>
    <name evidence="3" type="ORF">COLO4_04747</name>
</gene>
<dbReference type="GO" id="GO:0008422">
    <property type="term" value="F:beta-glucosidase activity"/>
    <property type="evidence" value="ECO:0007669"/>
    <property type="project" value="TreeGrafter"/>
</dbReference>
<comment type="caution">
    <text evidence="3">The sequence shown here is derived from an EMBL/GenBank/DDBJ whole genome shotgun (WGS) entry which is preliminary data.</text>
</comment>
<dbReference type="Gene3D" id="3.20.20.80">
    <property type="entry name" value="Glycosidases"/>
    <property type="match status" value="1"/>
</dbReference>
<dbReference type="PANTHER" id="PTHR10353">
    <property type="entry name" value="GLYCOSYL HYDROLASE"/>
    <property type="match status" value="1"/>
</dbReference>
<comment type="similarity">
    <text evidence="1 2">Belongs to the glycosyl hydrolase 1 family.</text>
</comment>
<evidence type="ECO:0000313" key="4">
    <source>
        <dbReference type="Proteomes" id="UP000187203"/>
    </source>
</evidence>
<dbReference type="PANTHER" id="PTHR10353:SF297">
    <property type="entry name" value="VICIANIN HYDROLASE-LIKE"/>
    <property type="match status" value="1"/>
</dbReference>
<dbReference type="Proteomes" id="UP000187203">
    <property type="component" value="Unassembled WGS sequence"/>
</dbReference>